<dbReference type="GO" id="GO:0046983">
    <property type="term" value="F:protein dimerization activity"/>
    <property type="evidence" value="ECO:0007669"/>
    <property type="project" value="InterPro"/>
</dbReference>
<dbReference type="GeneID" id="25786687"/>
<dbReference type="Proteomes" id="UP000005426">
    <property type="component" value="Unassembled WGS sequence"/>
</dbReference>
<dbReference type="GO" id="GO:0000978">
    <property type="term" value="F:RNA polymerase II cis-regulatory region sequence-specific DNA binding"/>
    <property type="evidence" value="ECO:0007669"/>
    <property type="project" value="TreeGrafter"/>
</dbReference>
<evidence type="ECO:0000256" key="5">
    <source>
        <dbReference type="ARBA" id="ARBA00023242"/>
    </source>
</evidence>
<dbReference type="InterPro" id="IPR036638">
    <property type="entry name" value="HLH_DNA-bd_sf"/>
</dbReference>
<dbReference type="AlphaFoldDB" id="G9P9D1"/>
<proteinExistence type="predicted"/>
<dbReference type="GO" id="GO:0005634">
    <property type="term" value="C:nucleus"/>
    <property type="evidence" value="ECO:0007669"/>
    <property type="project" value="UniProtKB-SubCell"/>
</dbReference>
<reference evidence="8 9" key="1">
    <citation type="journal article" date="2011" name="Genome Biol.">
        <title>Comparative genome sequence analysis underscores mycoparasitism as the ancestral life style of Trichoderma.</title>
        <authorList>
            <person name="Kubicek C.P."/>
            <person name="Herrera-Estrella A."/>
            <person name="Seidl-Seiboth V."/>
            <person name="Martinez D.A."/>
            <person name="Druzhinina I.S."/>
            <person name="Thon M."/>
            <person name="Zeilinger S."/>
            <person name="Casas-Flores S."/>
            <person name="Horwitz B.A."/>
            <person name="Mukherjee P.K."/>
            <person name="Mukherjee M."/>
            <person name="Kredics L."/>
            <person name="Alcaraz L.D."/>
            <person name="Aerts A."/>
            <person name="Antal Z."/>
            <person name="Atanasova L."/>
            <person name="Cervantes-Badillo M.G."/>
            <person name="Challacombe J."/>
            <person name="Chertkov O."/>
            <person name="McCluskey K."/>
            <person name="Coulpier F."/>
            <person name="Deshpande N."/>
            <person name="von Doehren H."/>
            <person name="Ebbole D.J."/>
            <person name="Esquivel-Naranjo E.U."/>
            <person name="Fekete E."/>
            <person name="Flipphi M."/>
            <person name="Glaser F."/>
            <person name="Gomez-Rodriguez E.Y."/>
            <person name="Gruber S."/>
            <person name="Han C."/>
            <person name="Henrissat B."/>
            <person name="Hermosa R."/>
            <person name="Hernandez-Onate M."/>
            <person name="Karaffa L."/>
            <person name="Kosti I."/>
            <person name="Le Crom S."/>
            <person name="Lindquist E."/>
            <person name="Lucas S."/>
            <person name="Luebeck M."/>
            <person name="Luebeck P.S."/>
            <person name="Margeot A."/>
            <person name="Metz B."/>
            <person name="Misra M."/>
            <person name="Nevalainen H."/>
            <person name="Omann M."/>
            <person name="Packer N."/>
            <person name="Perrone G."/>
            <person name="Uresti-Rivera E.E."/>
            <person name="Salamov A."/>
            <person name="Schmoll M."/>
            <person name="Seiboth B."/>
            <person name="Shapiro H."/>
            <person name="Sukno S."/>
            <person name="Tamayo-Ramos J.A."/>
            <person name="Tisch D."/>
            <person name="Wiest A."/>
            <person name="Wilkinson H.H."/>
            <person name="Zhang M."/>
            <person name="Coutinho P.M."/>
            <person name="Kenerley C.M."/>
            <person name="Monte E."/>
            <person name="Baker S.E."/>
            <person name="Grigoriev I.V."/>
        </authorList>
    </citation>
    <scope>NUCLEOTIDE SEQUENCE [LARGE SCALE GENOMIC DNA]</scope>
    <source>
        <strain evidence="9">ATCC 20476 / IMI 206040</strain>
    </source>
</reference>
<keyword evidence="5" id="KW-0539">Nucleus</keyword>
<dbReference type="GO" id="GO:0000981">
    <property type="term" value="F:DNA-binding transcription factor activity, RNA polymerase II-specific"/>
    <property type="evidence" value="ECO:0007669"/>
    <property type="project" value="TreeGrafter"/>
</dbReference>
<protein>
    <recommendedName>
        <fullName evidence="7">BHLH domain-containing protein</fullName>
    </recommendedName>
</protein>
<sequence length="85" mass="9862">DDKPRLTEEEKKQNHIASEQKRRQAIREGFDRLTELVPGLQGQGRSEGLVLKRTVDYMREQLVQRQALIERVEQAGGDVDSKFKK</sequence>
<accession>G9P9D1</accession>
<evidence type="ECO:0000313" key="9">
    <source>
        <dbReference type="Proteomes" id="UP000005426"/>
    </source>
</evidence>
<dbReference type="EMBL" id="ABDG02000028">
    <property type="protein sequence ID" value="EHK40260.1"/>
    <property type="molecule type" value="Genomic_DNA"/>
</dbReference>
<dbReference type="eggNOG" id="KOG3582">
    <property type="taxonomic scope" value="Eukaryota"/>
</dbReference>
<feature type="region of interest" description="Disordered" evidence="6">
    <location>
        <begin position="1"/>
        <end position="23"/>
    </location>
</feature>
<evidence type="ECO:0000256" key="6">
    <source>
        <dbReference type="SAM" id="MobiDB-lite"/>
    </source>
</evidence>
<dbReference type="HOGENOM" id="CLU_126658_3_0_1"/>
<keyword evidence="2" id="KW-0805">Transcription regulation</keyword>
<feature type="non-terminal residue" evidence="8">
    <location>
        <position position="1"/>
    </location>
</feature>
<dbReference type="Pfam" id="PF00010">
    <property type="entry name" value="HLH"/>
    <property type="match status" value="1"/>
</dbReference>
<evidence type="ECO:0000259" key="7">
    <source>
        <dbReference type="PROSITE" id="PS50888"/>
    </source>
</evidence>
<dbReference type="OMA" id="VDYMRDQ"/>
<dbReference type="PANTHER" id="PTHR15741">
    <property type="entry name" value="BASIC HELIX-LOOP-HELIX ZIP TRANSCRIPTION FACTOR"/>
    <property type="match status" value="1"/>
</dbReference>
<dbReference type="SUPFAM" id="SSF47459">
    <property type="entry name" value="HLH, helix-loop-helix DNA-binding domain"/>
    <property type="match status" value="1"/>
</dbReference>
<evidence type="ECO:0000256" key="4">
    <source>
        <dbReference type="ARBA" id="ARBA00023163"/>
    </source>
</evidence>
<keyword evidence="9" id="KW-1185">Reference proteome</keyword>
<dbReference type="InterPro" id="IPR052207">
    <property type="entry name" value="Max-like/E-box_TFs"/>
</dbReference>
<dbReference type="STRING" id="452589.G9P9D1"/>
<dbReference type="PROSITE" id="PS50888">
    <property type="entry name" value="BHLH"/>
    <property type="match status" value="1"/>
</dbReference>
<keyword evidence="4" id="KW-0804">Transcription</keyword>
<evidence type="ECO:0000256" key="1">
    <source>
        <dbReference type="ARBA" id="ARBA00004123"/>
    </source>
</evidence>
<dbReference type="OrthoDB" id="5778525at2759"/>
<comment type="caution">
    <text evidence="8">The sequence shown here is derived from an EMBL/GenBank/DDBJ whole genome shotgun (WGS) entry which is preliminary data.</text>
</comment>
<name>G9P9D1_HYPAI</name>
<dbReference type="PANTHER" id="PTHR15741:SF39">
    <property type="entry name" value="BHLH TRANSCRIPTION FACTOR (EUROFUNG)"/>
    <property type="match status" value="1"/>
</dbReference>
<evidence type="ECO:0000256" key="2">
    <source>
        <dbReference type="ARBA" id="ARBA00023015"/>
    </source>
</evidence>
<feature type="non-terminal residue" evidence="8">
    <location>
        <position position="85"/>
    </location>
</feature>
<feature type="domain" description="BHLH" evidence="7">
    <location>
        <begin position="10"/>
        <end position="61"/>
    </location>
</feature>
<gene>
    <name evidence="8" type="ORF">TRIATDRAFT_9815</name>
</gene>
<evidence type="ECO:0000313" key="8">
    <source>
        <dbReference type="EMBL" id="EHK40260.1"/>
    </source>
</evidence>
<dbReference type="SMART" id="SM00353">
    <property type="entry name" value="HLH"/>
    <property type="match status" value="1"/>
</dbReference>
<dbReference type="KEGG" id="tatv:25786687"/>
<evidence type="ECO:0000256" key="3">
    <source>
        <dbReference type="ARBA" id="ARBA00023125"/>
    </source>
</evidence>
<comment type="subcellular location">
    <subcellularLocation>
        <location evidence="1">Nucleus</location>
    </subcellularLocation>
</comment>
<keyword evidence="3" id="KW-0238">DNA-binding</keyword>
<dbReference type="Gene3D" id="4.10.280.10">
    <property type="entry name" value="Helix-loop-helix DNA-binding domain"/>
    <property type="match status" value="1"/>
</dbReference>
<organism evidence="8 9">
    <name type="scientific">Hypocrea atroviridis (strain ATCC 20476 / IMI 206040)</name>
    <name type="common">Trichoderma atroviride</name>
    <dbReference type="NCBI Taxonomy" id="452589"/>
    <lineage>
        <taxon>Eukaryota</taxon>
        <taxon>Fungi</taxon>
        <taxon>Dikarya</taxon>
        <taxon>Ascomycota</taxon>
        <taxon>Pezizomycotina</taxon>
        <taxon>Sordariomycetes</taxon>
        <taxon>Hypocreomycetidae</taxon>
        <taxon>Hypocreales</taxon>
        <taxon>Hypocreaceae</taxon>
        <taxon>Trichoderma</taxon>
    </lineage>
</organism>
<dbReference type="InterPro" id="IPR011598">
    <property type="entry name" value="bHLH_dom"/>
</dbReference>